<dbReference type="InterPro" id="IPR011992">
    <property type="entry name" value="EF-hand-dom_pair"/>
</dbReference>
<dbReference type="InterPro" id="IPR038199">
    <property type="entry name" value="DGK_typeI_N_sf"/>
</dbReference>
<dbReference type="HOGENOM" id="CLU_1476320_0_0_1"/>
<proteinExistence type="predicted"/>
<evidence type="ECO:0000259" key="2">
    <source>
        <dbReference type="PROSITE" id="PS50222"/>
    </source>
</evidence>
<evidence type="ECO:0000313" key="4">
    <source>
        <dbReference type="Proteomes" id="UP000682892"/>
    </source>
</evidence>
<keyword evidence="1" id="KW-0106">Calcium</keyword>
<dbReference type="FunFam" id="1.10.238.10:FF:000017">
    <property type="entry name" value="Diacylglycerol kinase"/>
    <property type="match status" value="1"/>
</dbReference>
<dbReference type="AlphaFoldDB" id="Q16KD1"/>
<dbReference type="eggNOG" id="KOG1169">
    <property type="taxonomic scope" value="Eukaryota"/>
</dbReference>
<name>Q16KD1_AEDAE</name>
<dbReference type="Pfam" id="PF14513">
    <property type="entry name" value="DAG_kinase_N"/>
    <property type="match status" value="1"/>
</dbReference>
<dbReference type="PROSITE" id="PS00018">
    <property type="entry name" value="EF_HAND_1"/>
    <property type="match status" value="1"/>
</dbReference>
<dbReference type="Pfam" id="PF13499">
    <property type="entry name" value="EF-hand_7"/>
    <property type="match status" value="1"/>
</dbReference>
<dbReference type="GO" id="GO:0005509">
    <property type="term" value="F:calcium ion binding"/>
    <property type="evidence" value="ECO:0007669"/>
    <property type="project" value="InterPro"/>
</dbReference>
<feature type="domain" description="EF-hand" evidence="2">
    <location>
        <begin position="89"/>
        <end position="124"/>
    </location>
</feature>
<dbReference type="Proteomes" id="UP000682892">
    <property type="component" value="Unassembled WGS sequence"/>
</dbReference>
<dbReference type="OMA" id="YASIVCI"/>
<reference evidence="3" key="1">
    <citation type="submission" date="2005-10" db="EMBL/GenBank/DDBJ databases">
        <authorList>
            <person name="Loftus B.J."/>
            <person name="Nene V.M."/>
            <person name="Hannick L.I."/>
            <person name="Bidwell S."/>
            <person name="Haas B."/>
            <person name="Amedeo P."/>
            <person name="Orvis J."/>
            <person name="Wortman J.R."/>
            <person name="White O.R."/>
            <person name="Salzberg S."/>
            <person name="Shumway M."/>
            <person name="Koo H."/>
            <person name="Zhao Y."/>
            <person name="Holmes M."/>
            <person name="Miller J."/>
            <person name="Schatz M."/>
            <person name="Pop M."/>
            <person name="Pai G."/>
            <person name="Utterback T."/>
            <person name="Rogers Y.-H."/>
            <person name="Kravitz S."/>
            <person name="Fraser C.M."/>
        </authorList>
    </citation>
    <scope>NUCLEOTIDE SEQUENCE</scope>
    <source>
        <strain evidence="3">Liverpool</strain>
    </source>
</reference>
<evidence type="ECO:0000313" key="3">
    <source>
        <dbReference type="EMBL" id="EAT34756.1"/>
    </source>
</evidence>
<dbReference type="Gene3D" id="1.10.238.110">
    <property type="entry name" value="Diacylglycerol kinase alpha"/>
    <property type="match status" value="1"/>
</dbReference>
<organism evidence="3 4">
    <name type="scientific">Aedes aegypti</name>
    <name type="common">Yellowfever mosquito</name>
    <name type="synonym">Culex aegypti</name>
    <dbReference type="NCBI Taxonomy" id="7159"/>
    <lineage>
        <taxon>Eukaryota</taxon>
        <taxon>Metazoa</taxon>
        <taxon>Ecdysozoa</taxon>
        <taxon>Arthropoda</taxon>
        <taxon>Hexapoda</taxon>
        <taxon>Insecta</taxon>
        <taxon>Pterygota</taxon>
        <taxon>Neoptera</taxon>
        <taxon>Endopterygota</taxon>
        <taxon>Diptera</taxon>
        <taxon>Nematocera</taxon>
        <taxon>Culicoidea</taxon>
        <taxon>Culicidae</taxon>
        <taxon>Culicinae</taxon>
        <taxon>Aedini</taxon>
        <taxon>Aedes</taxon>
        <taxon>Stegomyia</taxon>
    </lineage>
</organism>
<dbReference type="SUPFAM" id="SSF47473">
    <property type="entry name" value="EF-hand"/>
    <property type="match status" value="1"/>
</dbReference>
<dbReference type="InterPro" id="IPR029477">
    <property type="entry name" value="DAG_kinase_typeI_N"/>
</dbReference>
<dbReference type="InterPro" id="IPR002048">
    <property type="entry name" value="EF_hand_dom"/>
</dbReference>
<evidence type="ECO:0000256" key="1">
    <source>
        <dbReference type="ARBA" id="ARBA00022837"/>
    </source>
</evidence>
<reference evidence="3" key="2">
    <citation type="journal article" date="2007" name="Science">
        <title>Genome sequence of Aedes aegypti, a major arbovirus vector.</title>
        <authorList>
            <person name="Nene V."/>
            <person name="Wortman J.R."/>
            <person name="Lawson D."/>
            <person name="Haas B."/>
            <person name="Kodira C."/>
            <person name="Tu Z.J."/>
            <person name="Loftus B."/>
            <person name="Xi Z."/>
            <person name="Megy K."/>
            <person name="Grabherr M."/>
            <person name="Ren Q."/>
            <person name="Zdobnov E.M."/>
            <person name="Lobo N.F."/>
            <person name="Campbell K.S."/>
            <person name="Brown S.E."/>
            <person name="Bonaldo M.F."/>
            <person name="Zhu J."/>
            <person name="Sinkins S.P."/>
            <person name="Hogenkamp D.G."/>
            <person name="Amedeo P."/>
            <person name="Arensburger P."/>
            <person name="Atkinson P.W."/>
            <person name="Bidwell S."/>
            <person name="Biedler J."/>
            <person name="Birney E."/>
            <person name="Bruggner R.V."/>
            <person name="Costas J."/>
            <person name="Coy M.R."/>
            <person name="Crabtree J."/>
            <person name="Crawford M."/>
            <person name="Debruyn B."/>
            <person name="Decaprio D."/>
            <person name="Eiglmeier K."/>
            <person name="Eisenstadt E."/>
            <person name="El-Dorry H."/>
            <person name="Gelbart W.M."/>
            <person name="Gomes S.L."/>
            <person name="Hammond M."/>
            <person name="Hannick L.I."/>
            <person name="Hogan J.R."/>
            <person name="Holmes M.H."/>
            <person name="Jaffe D."/>
            <person name="Johnston J.S."/>
            <person name="Kennedy R.C."/>
            <person name="Koo H."/>
            <person name="Kravitz S."/>
            <person name="Kriventseva E.V."/>
            <person name="Kulp D."/>
            <person name="Labutti K."/>
            <person name="Lee E."/>
            <person name="Li S."/>
            <person name="Lovin D.D."/>
            <person name="Mao C."/>
            <person name="Mauceli E."/>
            <person name="Menck C.F."/>
            <person name="Miller J.R."/>
            <person name="Montgomery P."/>
            <person name="Mori A."/>
            <person name="Nascimento A.L."/>
            <person name="Naveira H.F."/>
            <person name="Nusbaum C."/>
            <person name="O'leary S."/>
            <person name="Orvis J."/>
            <person name="Pertea M."/>
            <person name="Quesneville H."/>
            <person name="Reidenbach K.R."/>
            <person name="Rogers Y.H."/>
            <person name="Roth C.W."/>
            <person name="Schneider J.R."/>
            <person name="Schatz M."/>
            <person name="Shumway M."/>
            <person name="Stanke M."/>
            <person name="Stinson E.O."/>
            <person name="Tubio J.M."/>
            <person name="Vanzee J.P."/>
            <person name="Verjovski-Almeida S."/>
            <person name="Werner D."/>
            <person name="White O."/>
            <person name="Wyder S."/>
            <person name="Zeng Q."/>
            <person name="Zhao Q."/>
            <person name="Zhao Y."/>
            <person name="Hill C.A."/>
            <person name="Raikhel A.S."/>
            <person name="Soares M.B."/>
            <person name="Knudson D.L."/>
            <person name="Lee N.H."/>
            <person name="Galagan J."/>
            <person name="Salzberg S.L."/>
            <person name="Paulsen I.T."/>
            <person name="Dimopoulos G."/>
            <person name="Collins F.H."/>
            <person name="Birren B."/>
            <person name="Fraser-Liggett C.M."/>
            <person name="Severson D.W."/>
        </authorList>
    </citation>
    <scope>NUCLEOTIDE SEQUENCE [LARGE SCALE GENOMIC DNA]</scope>
    <source>
        <strain evidence="3">Liverpool</strain>
    </source>
</reference>
<protein>
    <submittedName>
        <fullName evidence="3">AAEL013038-PA</fullName>
    </submittedName>
</protein>
<dbReference type="PhylomeDB" id="Q16KD1"/>
<feature type="domain" description="EF-hand" evidence="2">
    <location>
        <begin position="44"/>
        <end position="79"/>
    </location>
</feature>
<sequence>MTRKKNPAADIRLLPRKQSYLDPMLFKVPLKDVVCYLSLLEAGRPEDKLEFMFRLYDTDGNGVLDTTETDAIVNQMMSVAEYLGWDVSELRPILQDMMTEIDYDGDGCVSLEEWQRGGLTTIPLLVLLEIRFSELCEIKNWENFCILFVVWLLSGSPRKTNIEYSYAGDSFCFYASIVCILLN</sequence>
<dbReference type="SMART" id="SM00054">
    <property type="entry name" value="EFh"/>
    <property type="match status" value="2"/>
</dbReference>
<dbReference type="STRING" id="7159.Q16KD1"/>
<gene>
    <name evidence="3" type="ORF">AaeL_AAEL013038</name>
</gene>
<dbReference type="EMBL" id="CH477967">
    <property type="protein sequence ID" value="EAT34756.1"/>
    <property type="molecule type" value="Genomic_DNA"/>
</dbReference>
<accession>Q16KD1</accession>
<dbReference type="Gene3D" id="1.10.238.10">
    <property type="entry name" value="EF-hand"/>
    <property type="match status" value="1"/>
</dbReference>
<dbReference type="FunFam" id="1.10.238.110:FF:000007">
    <property type="entry name" value="Diacylglycerol kinase"/>
    <property type="match status" value="1"/>
</dbReference>
<dbReference type="VEuPathDB" id="VectorBase:AAEL019709"/>
<dbReference type="PaxDb" id="7159-AAEL013038-PA"/>
<dbReference type="InterPro" id="IPR018247">
    <property type="entry name" value="EF_Hand_1_Ca_BS"/>
</dbReference>
<dbReference type="CDD" id="cd00051">
    <property type="entry name" value="EFh"/>
    <property type="match status" value="1"/>
</dbReference>
<dbReference type="PROSITE" id="PS50222">
    <property type="entry name" value="EF_HAND_2"/>
    <property type="match status" value="2"/>
</dbReference>
<reference evidence="3" key="3">
    <citation type="submission" date="2012-09" db="EMBL/GenBank/DDBJ databases">
        <authorList>
            <consortium name="VectorBase"/>
        </authorList>
    </citation>
    <scope>NUCLEOTIDE SEQUENCE</scope>
    <source>
        <strain evidence="3">Liverpool</strain>
    </source>
</reference>